<dbReference type="Proteomes" id="UP001274830">
    <property type="component" value="Unassembled WGS sequence"/>
</dbReference>
<keyword evidence="1" id="KW-0732">Signal</keyword>
<protein>
    <submittedName>
        <fullName evidence="2">Uncharacterized protein</fullName>
    </submittedName>
</protein>
<dbReference type="AlphaFoldDB" id="A0AAE0TUH2"/>
<dbReference type="EMBL" id="JAUTXT010000043">
    <property type="protein sequence ID" value="KAK3671467.1"/>
    <property type="molecule type" value="Genomic_DNA"/>
</dbReference>
<gene>
    <name evidence="2" type="ORF">LTR78_008745</name>
</gene>
<sequence length="160" mass="15876">MSPALTTMLASLALVASAAALPGNGWGDNNNGWAPAPAPIVYPNATVTLYKELSCAAGSEVAGTPFELKSGACMDDPSGSTYISANICLDGAVPKGYECKAILYSDPGCAGAGTATARLAKDQGVCYLKLTASSLQQANTVGGKSVGLVCPALADGSTIA</sequence>
<name>A0AAE0TUH2_9PEZI</name>
<proteinExistence type="predicted"/>
<reference evidence="2" key="1">
    <citation type="submission" date="2023-07" db="EMBL/GenBank/DDBJ databases">
        <title>Black Yeasts Isolated from many extreme environments.</title>
        <authorList>
            <person name="Coleine C."/>
            <person name="Stajich J.E."/>
            <person name="Selbmann L."/>
        </authorList>
    </citation>
    <scope>NUCLEOTIDE SEQUENCE</scope>
    <source>
        <strain evidence="2">CCFEE 5485</strain>
    </source>
</reference>
<feature type="chain" id="PRO_5041960746" evidence="1">
    <location>
        <begin position="21"/>
        <end position="160"/>
    </location>
</feature>
<comment type="caution">
    <text evidence="2">The sequence shown here is derived from an EMBL/GenBank/DDBJ whole genome shotgun (WGS) entry which is preliminary data.</text>
</comment>
<evidence type="ECO:0000313" key="2">
    <source>
        <dbReference type="EMBL" id="KAK3671467.1"/>
    </source>
</evidence>
<feature type="signal peptide" evidence="1">
    <location>
        <begin position="1"/>
        <end position="20"/>
    </location>
</feature>
<keyword evidence="3" id="KW-1185">Reference proteome</keyword>
<evidence type="ECO:0000256" key="1">
    <source>
        <dbReference type="SAM" id="SignalP"/>
    </source>
</evidence>
<organism evidence="2 3">
    <name type="scientific">Recurvomyces mirabilis</name>
    <dbReference type="NCBI Taxonomy" id="574656"/>
    <lineage>
        <taxon>Eukaryota</taxon>
        <taxon>Fungi</taxon>
        <taxon>Dikarya</taxon>
        <taxon>Ascomycota</taxon>
        <taxon>Pezizomycotina</taxon>
        <taxon>Dothideomycetes</taxon>
        <taxon>Dothideomycetidae</taxon>
        <taxon>Mycosphaerellales</taxon>
        <taxon>Teratosphaeriaceae</taxon>
        <taxon>Recurvomyces</taxon>
    </lineage>
</organism>
<evidence type="ECO:0000313" key="3">
    <source>
        <dbReference type="Proteomes" id="UP001274830"/>
    </source>
</evidence>
<accession>A0AAE0TUH2</accession>